<reference evidence="3" key="1">
    <citation type="submission" date="2017-09" db="EMBL/GenBank/DDBJ databases">
        <title>Depth-based differentiation of microbial function through sediment-hosted aquifers and enrichment of novel symbionts in the deep terrestrial subsurface.</title>
        <authorList>
            <person name="Probst A.J."/>
            <person name="Ladd B."/>
            <person name="Jarett J.K."/>
            <person name="Geller-Mcgrath D.E."/>
            <person name="Sieber C.M.K."/>
            <person name="Emerson J.B."/>
            <person name="Anantharaman K."/>
            <person name="Thomas B.C."/>
            <person name="Malmstrom R."/>
            <person name="Stieglmeier M."/>
            <person name="Klingl A."/>
            <person name="Woyke T."/>
            <person name="Ryan C.M."/>
            <person name="Banfield J.F."/>
        </authorList>
    </citation>
    <scope>NUCLEOTIDE SEQUENCE [LARGE SCALE GENOMIC DNA]</scope>
</reference>
<dbReference type="InterPro" id="IPR008333">
    <property type="entry name" value="Cbr1-like_FAD-bd_dom"/>
</dbReference>
<dbReference type="Proteomes" id="UP000229708">
    <property type="component" value="Unassembled WGS sequence"/>
</dbReference>
<protein>
    <recommendedName>
        <fullName evidence="1">FAD-binding FR-type domain-containing protein</fullName>
    </recommendedName>
</protein>
<dbReference type="SUPFAM" id="SSF52343">
    <property type="entry name" value="Ferredoxin reductase-like, C-terminal NADP-linked domain"/>
    <property type="match status" value="1"/>
</dbReference>
<name>A0A2M7LY06_9BACT</name>
<dbReference type="SUPFAM" id="SSF63380">
    <property type="entry name" value="Riboflavin synthase domain-like"/>
    <property type="match status" value="1"/>
</dbReference>
<dbReference type="CDD" id="cd00322">
    <property type="entry name" value="FNR_like"/>
    <property type="match status" value="1"/>
</dbReference>
<dbReference type="Gene3D" id="2.40.30.10">
    <property type="entry name" value="Translation factors"/>
    <property type="match status" value="1"/>
</dbReference>
<evidence type="ECO:0000313" key="2">
    <source>
        <dbReference type="EMBL" id="PIX72986.1"/>
    </source>
</evidence>
<dbReference type="Pfam" id="PF00970">
    <property type="entry name" value="FAD_binding_6"/>
    <property type="match status" value="1"/>
</dbReference>
<dbReference type="PANTHER" id="PTHR47354:SF5">
    <property type="entry name" value="PROTEIN RFBI"/>
    <property type="match status" value="1"/>
</dbReference>
<accession>A0A2M7LY06</accession>
<sequence length="160" mass="18132">MLSSYKTKLIFKQYLTRDVCLFRFQLQEPSGLHFVSGQYMILVIPQNKDNLLRRLYSIASSEKQINSFELLIKLVEGGIGSSYLANLKIGDFVDFQGPAGQFGLKENNKNKIFLVTGTGIAPMLSMINKLVNSKSKVLNPKQTLNFNDENLKQKNMSKTF</sequence>
<evidence type="ECO:0000259" key="1">
    <source>
        <dbReference type="PROSITE" id="PS51384"/>
    </source>
</evidence>
<dbReference type="GO" id="GO:0016491">
    <property type="term" value="F:oxidoreductase activity"/>
    <property type="evidence" value="ECO:0007669"/>
    <property type="project" value="InterPro"/>
</dbReference>
<comment type="caution">
    <text evidence="2">The sequence shown here is derived from an EMBL/GenBank/DDBJ whole genome shotgun (WGS) entry which is preliminary data.</text>
</comment>
<gene>
    <name evidence="2" type="ORF">COZ39_02390</name>
</gene>
<dbReference type="InterPro" id="IPR050415">
    <property type="entry name" value="MRET"/>
</dbReference>
<dbReference type="PROSITE" id="PS51384">
    <property type="entry name" value="FAD_FR"/>
    <property type="match status" value="1"/>
</dbReference>
<dbReference type="Gene3D" id="3.40.50.80">
    <property type="entry name" value="Nucleotide-binding domain of ferredoxin-NADP reductase (FNR) module"/>
    <property type="match status" value="1"/>
</dbReference>
<feature type="domain" description="FAD-binding FR-type" evidence="1">
    <location>
        <begin position="2"/>
        <end position="105"/>
    </location>
</feature>
<dbReference type="PRINTS" id="PR00410">
    <property type="entry name" value="PHEHYDRXLASE"/>
</dbReference>
<evidence type="ECO:0000313" key="3">
    <source>
        <dbReference type="Proteomes" id="UP000229708"/>
    </source>
</evidence>
<organism evidence="2 3">
    <name type="scientific">Candidatus Roizmanbacteria bacterium CG_4_10_14_3_um_filter_33_21</name>
    <dbReference type="NCBI Taxonomy" id="1974830"/>
    <lineage>
        <taxon>Bacteria</taxon>
        <taxon>Candidatus Roizmaniibacteriota</taxon>
    </lineage>
</organism>
<dbReference type="InterPro" id="IPR017938">
    <property type="entry name" value="Riboflavin_synthase-like_b-brl"/>
</dbReference>
<proteinExistence type="predicted"/>
<dbReference type="InterPro" id="IPR017927">
    <property type="entry name" value="FAD-bd_FR_type"/>
</dbReference>
<dbReference type="AlphaFoldDB" id="A0A2M7LY06"/>
<dbReference type="InterPro" id="IPR039261">
    <property type="entry name" value="FNR_nucleotide-bd"/>
</dbReference>
<feature type="non-terminal residue" evidence="2">
    <location>
        <position position="160"/>
    </location>
</feature>
<dbReference type="PANTHER" id="PTHR47354">
    <property type="entry name" value="NADH OXIDOREDUCTASE HCR"/>
    <property type="match status" value="1"/>
</dbReference>
<dbReference type="EMBL" id="PFJI01000110">
    <property type="protein sequence ID" value="PIX72986.1"/>
    <property type="molecule type" value="Genomic_DNA"/>
</dbReference>